<accession>A0A1C4X335</accession>
<dbReference type="EMBL" id="LT607412">
    <property type="protein sequence ID" value="SCF02859.1"/>
    <property type="molecule type" value="Genomic_DNA"/>
</dbReference>
<evidence type="ECO:0000313" key="2">
    <source>
        <dbReference type="Proteomes" id="UP000198243"/>
    </source>
</evidence>
<reference evidence="2" key="1">
    <citation type="submission" date="2016-06" db="EMBL/GenBank/DDBJ databases">
        <authorList>
            <person name="Varghese N."/>
            <person name="Submissions Spin"/>
        </authorList>
    </citation>
    <scope>NUCLEOTIDE SEQUENCE [LARGE SCALE GENOMIC DNA]</scope>
    <source>
        <strain evidence="2">DSM 44875</strain>
    </source>
</reference>
<evidence type="ECO:0000313" key="1">
    <source>
        <dbReference type="EMBL" id="SCF02859.1"/>
    </source>
</evidence>
<protein>
    <recommendedName>
        <fullName evidence="3">HNH endonuclease</fullName>
    </recommendedName>
</protein>
<name>A0A1C4X335_9ACTN</name>
<dbReference type="Proteomes" id="UP000198243">
    <property type="component" value="Chromosome I"/>
</dbReference>
<organism evidence="1 2">
    <name type="scientific">Micromonospora coriariae</name>
    <dbReference type="NCBI Taxonomy" id="285665"/>
    <lineage>
        <taxon>Bacteria</taxon>
        <taxon>Bacillati</taxon>
        <taxon>Actinomycetota</taxon>
        <taxon>Actinomycetes</taxon>
        <taxon>Micromonosporales</taxon>
        <taxon>Micromonosporaceae</taxon>
        <taxon>Micromonospora</taxon>
    </lineage>
</organism>
<dbReference type="AlphaFoldDB" id="A0A1C4X335"/>
<sequence>MVEARGTIPERVRRALYGLRRGHCYAPECDEPVVVLDEGQSVFVGEIAHIVAAVASGPRGGANVPDRNAFENLLILCGRHHKIIDDVRTRDRYPVDVLREWKAKREAEFDTATREELHRLDDLPVRLPHLLVEAFRDATTELTATVDRLEATGQLTHDAARLLHAALARTANTGPGVGDGVPGVKEAFEEAYDAAGGASFLGLPSAAAYETGPGVVQHLRGARCGHPAVICAIAGRAAVVITTDLWNGIANIGGGRPSGGVHGVGFPVHTTGGDQRYISPTIEQVPTTGGSWRAGTMRRTGDRRWIWTPDLVFDSNNSANAETAFNSQSALDLRLRLAAQIPFAQDEPRLTASGRRRLTAELAEPEMTAIVAAFAADRTGVPGELRWRPCADQFARNDSWGASYECVIHSADGRPTIRGTLQFLMPDLMRSQRLTSLVDIEIDFDGCQTEPCQPNTPVTRRLSHVEITEFFTAAWRLAFDVLPLALGEPVADGDHGDRPGASLYIINERGQNTGGERTFRLGDLVDLSPFGSTHKIYQSRLDLAVVGRGSLSEHDARNVVRRALVRAAEDAGFDAADLVTW</sequence>
<gene>
    <name evidence="1" type="ORF">GA0070607_4604</name>
</gene>
<proteinExistence type="predicted"/>
<dbReference type="OrthoDB" id="5379188at2"/>
<evidence type="ECO:0008006" key="3">
    <source>
        <dbReference type="Google" id="ProtNLM"/>
    </source>
</evidence>
<keyword evidence="2" id="KW-1185">Reference proteome</keyword>